<dbReference type="Proteomes" id="UP001327560">
    <property type="component" value="Chromosome 2"/>
</dbReference>
<organism evidence="8 9">
    <name type="scientific">Canna indica</name>
    <name type="common">Indian-shot</name>
    <dbReference type="NCBI Taxonomy" id="4628"/>
    <lineage>
        <taxon>Eukaryota</taxon>
        <taxon>Viridiplantae</taxon>
        <taxon>Streptophyta</taxon>
        <taxon>Embryophyta</taxon>
        <taxon>Tracheophyta</taxon>
        <taxon>Spermatophyta</taxon>
        <taxon>Magnoliopsida</taxon>
        <taxon>Liliopsida</taxon>
        <taxon>Zingiberales</taxon>
        <taxon>Cannaceae</taxon>
        <taxon>Canna</taxon>
    </lineage>
</organism>
<dbReference type="GO" id="GO:0003700">
    <property type="term" value="F:DNA-binding transcription factor activity"/>
    <property type="evidence" value="ECO:0007669"/>
    <property type="project" value="UniProtKB-UniRule"/>
</dbReference>
<comment type="subunit">
    <text evidence="6">Heterotrimer.</text>
</comment>
<feature type="compositionally biased region" description="Low complexity" evidence="7">
    <location>
        <begin position="25"/>
        <end position="36"/>
    </location>
</feature>
<reference evidence="8 9" key="1">
    <citation type="submission" date="2023-10" db="EMBL/GenBank/DDBJ databases">
        <title>Chromosome-scale genome assembly provides insights into flower coloration mechanisms of Canna indica.</title>
        <authorList>
            <person name="Li C."/>
        </authorList>
    </citation>
    <scope>NUCLEOTIDE SEQUENCE [LARGE SCALE GENOMIC DNA]</scope>
    <source>
        <tissue evidence="8">Flower</tissue>
    </source>
</reference>
<dbReference type="PROSITE" id="PS51152">
    <property type="entry name" value="NFYA_HAP2_2"/>
    <property type="match status" value="1"/>
</dbReference>
<dbReference type="GO" id="GO:0005634">
    <property type="term" value="C:nucleus"/>
    <property type="evidence" value="ECO:0007669"/>
    <property type="project" value="UniProtKB-SubCell"/>
</dbReference>
<dbReference type="AlphaFoldDB" id="A0AAQ3K136"/>
<evidence type="ECO:0000256" key="7">
    <source>
        <dbReference type="SAM" id="MobiDB-lite"/>
    </source>
</evidence>
<keyword evidence="2 6" id="KW-0805">Transcription regulation</keyword>
<keyword evidence="3 6" id="KW-0238">DNA-binding</keyword>
<accession>A0AAQ3K136</accession>
<evidence type="ECO:0000256" key="1">
    <source>
        <dbReference type="ARBA" id="ARBA00004123"/>
    </source>
</evidence>
<evidence type="ECO:0000313" key="9">
    <source>
        <dbReference type="Proteomes" id="UP001327560"/>
    </source>
</evidence>
<feature type="compositionally biased region" description="Polar residues" evidence="7">
    <location>
        <begin position="228"/>
        <end position="243"/>
    </location>
</feature>
<feature type="region of interest" description="Disordered" evidence="7">
    <location>
        <begin position="222"/>
        <end position="260"/>
    </location>
</feature>
<dbReference type="EMBL" id="CP136891">
    <property type="protein sequence ID" value="WOK97535.1"/>
    <property type="molecule type" value="Genomic_DNA"/>
</dbReference>
<feature type="region of interest" description="Disordered" evidence="7">
    <location>
        <begin position="9"/>
        <end position="43"/>
    </location>
</feature>
<dbReference type="Gene3D" id="6.10.250.2430">
    <property type="match status" value="1"/>
</dbReference>
<protein>
    <recommendedName>
        <fullName evidence="6">Nuclear transcription factor Y subunit</fullName>
    </recommendedName>
</protein>
<dbReference type="InterPro" id="IPR001289">
    <property type="entry name" value="NFYA"/>
</dbReference>
<keyword evidence="9" id="KW-1185">Reference proteome</keyword>
<comment type="subcellular location">
    <subcellularLocation>
        <location evidence="1 6">Nucleus</location>
    </subcellularLocation>
</comment>
<name>A0AAQ3K136_9LILI</name>
<comment type="similarity">
    <text evidence="6">Belongs to the NFYA/HAP2 subunit family.</text>
</comment>
<evidence type="ECO:0000313" key="8">
    <source>
        <dbReference type="EMBL" id="WOK97535.1"/>
    </source>
</evidence>
<comment type="function">
    <text evidence="6">Component of the sequence-specific heterotrimeric transcription factor (NF-Y) which specifically recognizes a 5'-CCAAT-3' box motif found in the promoters of its target genes.</text>
</comment>
<evidence type="ECO:0000256" key="3">
    <source>
        <dbReference type="ARBA" id="ARBA00023125"/>
    </source>
</evidence>
<evidence type="ECO:0000256" key="4">
    <source>
        <dbReference type="ARBA" id="ARBA00023163"/>
    </source>
</evidence>
<dbReference type="PANTHER" id="PTHR12632">
    <property type="entry name" value="TRANSCRIPTION FACTOR NF-Y ALPHA-RELATED"/>
    <property type="match status" value="1"/>
</dbReference>
<feature type="compositionally biased region" description="Low complexity" evidence="7">
    <location>
        <begin position="251"/>
        <end position="260"/>
    </location>
</feature>
<evidence type="ECO:0000256" key="5">
    <source>
        <dbReference type="ARBA" id="ARBA00023242"/>
    </source>
</evidence>
<dbReference type="SMART" id="SM00521">
    <property type="entry name" value="CBF"/>
    <property type="match status" value="1"/>
</dbReference>
<dbReference type="Pfam" id="PF02045">
    <property type="entry name" value="CBFB_NFYA"/>
    <property type="match status" value="1"/>
</dbReference>
<dbReference type="GO" id="GO:0003677">
    <property type="term" value="F:DNA binding"/>
    <property type="evidence" value="ECO:0007669"/>
    <property type="project" value="UniProtKB-KW"/>
</dbReference>
<evidence type="ECO:0000256" key="2">
    <source>
        <dbReference type="ARBA" id="ARBA00023015"/>
    </source>
</evidence>
<keyword evidence="4 6" id="KW-0804">Transcription</keyword>
<proteinExistence type="inferred from homology"/>
<sequence>MIMNFLDRHGNPVKHLGQPMPDQNSSSSHSTGQSHQEVSGTSECYNQEQHISTQSGTDNTYEKPVDSHMKTVLTLGAPEAFYASPKLDNGQTFACIPYPYTDTYYGGILATYGPHAIIHPQIAGMTSSARVPLPTDPAAEEPIYVNAKQYNAILRRRERRARLEAQNKLIKNRKLEGRYKSSIKSTTQGQSHQPYLHESRHLHAMKRERGSGGRFLNSNQLQQQNAQHPTANGCQNVSESKPYSESAPFGSSATSTSSDMTTVSTNESILVQQDQFSFSSPTFISHAAVTSHDGCAGKTENSSEHQTPGTR</sequence>
<gene>
    <name evidence="8" type="ORF">Cni_G06243</name>
</gene>
<evidence type="ECO:0000256" key="6">
    <source>
        <dbReference type="RuleBase" id="RU367155"/>
    </source>
</evidence>
<keyword evidence="5 6" id="KW-0539">Nucleus</keyword>